<keyword evidence="2 4" id="KW-0378">Hydrolase</keyword>
<dbReference type="SUPFAM" id="SSF53474">
    <property type="entry name" value="alpha/beta-Hydrolases"/>
    <property type="match status" value="1"/>
</dbReference>
<dbReference type="GO" id="GO:0016787">
    <property type="term" value="F:hydrolase activity"/>
    <property type="evidence" value="ECO:0007669"/>
    <property type="project" value="UniProtKB-KW"/>
</dbReference>
<evidence type="ECO:0000256" key="2">
    <source>
        <dbReference type="ARBA" id="ARBA00022801"/>
    </source>
</evidence>
<reference evidence="4 5" key="1">
    <citation type="journal article" date="2019" name="Int. J. Syst. Evol. Microbiol.">
        <title>The Global Catalogue of Microorganisms (GCM) 10K type strain sequencing project: providing services to taxonomists for standard genome sequencing and annotation.</title>
        <authorList>
            <consortium name="The Broad Institute Genomics Platform"/>
            <consortium name="The Broad Institute Genome Sequencing Center for Infectious Disease"/>
            <person name="Wu L."/>
            <person name="Ma J."/>
        </authorList>
    </citation>
    <scope>NUCLEOTIDE SEQUENCE [LARGE SCALE GENOMIC DNA]</scope>
    <source>
        <strain evidence="4 5">JCM 14545</strain>
    </source>
</reference>
<evidence type="ECO:0000313" key="4">
    <source>
        <dbReference type="EMBL" id="GAA1990778.1"/>
    </source>
</evidence>
<sequence length="417" mass="46724">MPATNIVSTQVRTHGLALTEHEVTVPLDHADPGGELITVFAREVADPGDTAGTDKPYLVYLQGGPGHEAPRPTRHPSGPAWLERALKEYRVLMLDQRGTGRSTPVGDPVGETPEQQADYLKHFRADSIVRDAELVREALGGDKWSVTGQSFGGFCVLSYLSLAPEGLREAFFTGGVPPVGGDIDDIYRKTYERVVERTRRYYERYPADRDRVLEIHSWLENEDVRLPCGDRLTSRRFRQLGHGLGMSDGAERLHYLVELPKGSRAFLHDVEAAEPFSRNPLYAVVHESSYADGQATRWSAERTLPELPPEGFTGEHVYPWMFTEYGALAPWREAAELLAQHEWPKLYDAERLAENEVPAAAAIFAEDAYVEAEYSMETVSLVRGLRPWLTNEYEHNAMRADGGRVLDRLIDLARGRA</sequence>
<dbReference type="Pfam" id="PF00561">
    <property type="entry name" value="Abhydrolase_1"/>
    <property type="match status" value="1"/>
</dbReference>
<dbReference type="RefSeq" id="WP_344431112.1">
    <property type="nucleotide sequence ID" value="NZ_BAAANN010000056.1"/>
</dbReference>
<dbReference type="InterPro" id="IPR002410">
    <property type="entry name" value="Peptidase_S33"/>
</dbReference>
<dbReference type="PRINTS" id="PR00793">
    <property type="entry name" value="PROAMNOPTASE"/>
</dbReference>
<dbReference type="EMBL" id="BAAANN010000056">
    <property type="protein sequence ID" value="GAA1990778.1"/>
    <property type="molecule type" value="Genomic_DNA"/>
</dbReference>
<dbReference type="InterPro" id="IPR029058">
    <property type="entry name" value="AB_hydrolase_fold"/>
</dbReference>
<dbReference type="PANTHER" id="PTHR43248:SF2">
    <property type="entry name" value="PROLYL AMINOPEPTIDASE"/>
    <property type="match status" value="1"/>
</dbReference>
<keyword evidence="5" id="KW-1185">Reference proteome</keyword>
<evidence type="ECO:0000313" key="5">
    <source>
        <dbReference type="Proteomes" id="UP001501116"/>
    </source>
</evidence>
<name>A0ABN2SQF1_9PSEU</name>
<feature type="domain" description="AB hydrolase-1" evidence="3">
    <location>
        <begin position="58"/>
        <end position="262"/>
    </location>
</feature>
<protein>
    <submittedName>
        <fullName evidence="4">Alpha/beta fold hydrolase</fullName>
    </submittedName>
</protein>
<accession>A0ABN2SQF1</accession>
<dbReference type="InterPro" id="IPR000073">
    <property type="entry name" value="AB_hydrolase_1"/>
</dbReference>
<organism evidence="4 5">
    <name type="scientific">Amycolatopsis minnesotensis</name>
    <dbReference type="NCBI Taxonomy" id="337894"/>
    <lineage>
        <taxon>Bacteria</taxon>
        <taxon>Bacillati</taxon>
        <taxon>Actinomycetota</taxon>
        <taxon>Actinomycetes</taxon>
        <taxon>Pseudonocardiales</taxon>
        <taxon>Pseudonocardiaceae</taxon>
        <taxon>Amycolatopsis</taxon>
    </lineage>
</organism>
<comment type="caution">
    <text evidence="4">The sequence shown here is derived from an EMBL/GenBank/DDBJ whole genome shotgun (WGS) entry which is preliminary data.</text>
</comment>
<evidence type="ECO:0000259" key="3">
    <source>
        <dbReference type="Pfam" id="PF00561"/>
    </source>
</evidence>
<evidence type="ECO:0000256" key="1">
    <source>
        <dbReference type="ARBA" id="ARBA00010088"/>
    </source>
</evidence>
<proteinExistence type="inferred from homology"/>
<dbReference type="PANTHER" id="PTHR43248">
    <property type="entry name" value="2-SUCCINYL-6-HYDROXY-2,4-CYCLOHEXADIENE-1-CARBOXYLATE SYNTHASE"/>
    <property type="match status" value="1"/>
</dbReference>
<comment type="similarity">
    <text evidence="1">Belongs to the peptidase S33 family.</text>
</comment>
<dbReference type="Proteomes" id="UP001501116">
    <property type="component" value="Unassembled WGS sequence"/>
</dbReference>
<gene>
    <name evidence="4" type="ORF">GCM10009754_81520</name>
</gene>
<dbReference type="Gene3D" id="3.40.50.1820">
    <property type="entry name" value="alpha/beta hydrolase"/>
    <property type="match status" value="1"/>
</dbReference>
<dbReference type="InterPro" id="IPR051601">
    <property type="entry name" value="Serine_prot/Carboxylest_S33"/>
</dbReference>